<dbReference type="VEuPathDB" id="TriTrypDB:LmjF.06.0450"/>
<evidence type="ECO:0000313" key="3">
    <source>
        <dbReference type="Proteomes" id="UP000000542"/>
    </source>
</evidence>
<dbReference type="Proteomes" id="UP000000542">
    <property type="component" value="Chromosome 6"/>
</dbReference>
<protein>
    <submittedName>
        <fullName evidence="2">Uncharacterized protein</fullName>
    </submittedName>
</protein>
<name>Q4QJ33_LEIMA</name>
<dbReference type="GeneID" id="5649067"/>
<feature type="compositionally biased region" description="Polar residues" evidence="1">
    <location>
        <begin position="76"/>
        <end position="90"/>
    </location>
</feature>
<dbReference type="AlphaFoldDB" id="Q4QJ33"/>
<feature type="compositionally biased region" description="Basic and acidic residues" evidence="1">
    <location>
        <begin position="271"/>
        <end position="283"/>
    </location>
</feature>
<dbReference type="OMA" id="FWIAQLH"/>
<feature type="region of interest" description="Disordered" evidence="1">
    <location>
        <begin position="1"/>
        <end position="118"/>
    </location>
</feature>
<evidence type="ECO:0000313" key="2">
    <source>
        <dbReference type="EMBL" id="CAJ02090.1"/>
    </source>
</evidence>
<dbReference type="HOGENOM" id="CLU_595109_0_0_1"/>
<accession>Q4QJ33</accession>
<dbReference type="VEuPathDB" id="TriTrypDB:LMJLV39_060010200"/>
<reference evidence="2 3" key="1">
    <citation type="journal article" date="2005" name="Science">
        <title>The genome of the kinetoplastid parasite, Leishmania major.</title>
        <authorList>
            <person name="Ivens A.C."/>
            <person name="Peacock C.S."/>
            <person name="Worthey E.A."/>
            <person name="Murphy L."/>
            <person name="Aggarwal G."/>
            <person name="Berriman M."/>
            <person name="Sisk E."/>
            <person name="Rajandream M.A."/>
            <person name="Adlem E."/>
            <person name="Aert R."/>
            <person name="Anupama A."/>
            <person name="Apostolou Z."/>
            <person name="Attipoe P."/>
            <person name="Bason N."/>
            <person name="Bauser C."/>
            <person name="Beck A."/>
            <person name="Beverley S.M."/>
            <person name="Bianchettin G."/>
            <person name="Borzym K."/>
            <person name="Bothe G."/>
            <person name="Bruschi C.V."/>
            <person name="Collins M."/>
            <person name="Cadag E."/>
            <person name="Ciarloni L."/>
            <person name="Clayton C."/>
            <person name="Coulson R.M."/>
            <person name="Cronin A."/>
            <person name="Cruz A.K."/>
            <person name="Davies R.M."/>
            <person name="De Gaudenzi J."/>
            <person name="Dobson D.E."/>
            <person name="Duesterhoeft A."/>
            <person name="Fazelina G."/>
            <person name="Fosker N."/>
            <person name="Frasch A.C."/>
            <person name="Fraser A."/>
            <person name="Fuchs M."/>
            <person name="Gabel C."/>
            <person name="Goble A."/>
            <person name="Goffeau A."/>
            <person name="Harris D."/>
            <person name="Hertz-Fowler C."/>
            <person name="Hilbert H."/>
            <person name="Horn D."/>
            <person name="Huang Y."/>
            <person name="Klages S."/>
            <person name="Knights A."/>
            <person name="Kube M."/>
            <person name="Larke N."/>
            <person name="Litvin L."/>
            <person name="Lord A."/>
            <person name="Louie T."/>
            <person name="Marra M."/>
            <person name="Masuy D."/>
            <person name="Matthews K."/>
            <person name="Michaeli S."/>
            <person name="Mottram J.C."/>
            <person name="Muller-Auer S."/>
            <person name="Munden H."/>
            <person name="Nelson S."/>
            <person name="Norbertczak H."/>
            <person name="Oliver K."/>
            <person name="O'neil S."/>
            <person name="Pentony M."/>
            <person name="Pohl T.M."/>
            <person name="Price C."/>
            <person name="Purnelle B."/>
            <person name="Quail M.A."/>
            <person name="Rabbinowitsch E."/>
            <person name="Reinhardt R."/>
            <person name="Rieger M."/>
            <person name="Rinta J."/>
            <person name="Robben J."/>
            <person name="Robertson L."/>
            <person name="Ruiz J.C."/>
            <person name="Rutter S."/>
            <person name="Saunders D."/>
            <person name="Schafer M."/>
            <person name="Schein J."/>
            <person name="Schwartz D.C."/>
            <person name="Seeger K."/>
            <person name="Seyler A."/>
            <person name="Sharp S."/>
            <person name="Shin H."/>
            <person name="Sivam D."/>
            <person name="Squares R."/>
            <person name="Squares S."/>
            <person name="Tosato V."/>
            <person name="Vogt C."/>
            <person name="Volckaert G."/>
            <person name="Wambutt R."/>
            <person name="Warren T."/>
            <person name="Wedler H."/>
            <person name="Woodward J."/>
            <person name="Zhou S."/>
            <person name="Zimmermann W."/>
            <person name="Smith D.F."/>
            <person name="Blackwell J.M."/>
            <person name="Stuart K.D."/>
            <person name="Barrell B."/>
            <person name="Myler P.J."/>
        </authorList>
    </citation>
    <scope>NUCLEOTIDE SEQUENCE [LARGE SCALE GENOMIC DNA]</scope>
    <source>
        <strain evidence="3">MHOM/IL/81/Friedlin</strain>
    </source>
</reference>
<dbReference type="InParanoid" id="Q4QJ33"/>
<keyword evidence="3" id="KW-1185">Reference proteome</keyword>
<dbReference type="RefSeq" id="XP_001680815.1">
    <property type="nucleotide sequence ID" value="XM_001680763.1"/>
</dbReference>
<feature type="compositionally biased region" description="Low complexity" evidence="1">
    <location>
        <begin position="32"/>
        <end position="75"/>
    </location>
</feature>
<proteinExistence type="predicted"/>
<feature type="compositionally biased region" description="Low complexity" evidence="1">
    <location>
        <begin position="8"/>
        <end position="22"/>
    </location>
</feature>
<sequence length="460" mass="48127">MPAHRRYSSVSSSSSRAFSEPSDGGTSSVNDSNSYYSEGSGSYRSVSSVLASRSGAKTTAATTASSTSAVDSSSTNTFSDVLTTSSAYSHSSAPPRRAVTRPAASRSEAVGHKTTKGASGVVVADHNNTGVGETLAQRTASTFTAPTTASSVTVDGTDGLVRAPQSLMLQAALAPVSNRTANVARVKPCNVSEEELVHHPWAPVDCDTTVDASKEGGDRGGLALNVLDTIHTVPIAVPLPPEEAPRRREEGSPTYPSRLAFRVVPSSSPLRHSDSAVTEDKDGTGNGGGGAALGADGATAPRARKTSIACCCCCCLHGCGEKAPCNTKRYTATRQKPHHPLRSHHVPLVSFRTTREHGIPMEGVQNVLPSVEEAARYQNLKVDMMGTEEFPKLMRKAIQPRDRLAGGLRLEKSYAFGHGAGGGRGGAGQSAFVRDGDPQGFWIAHLHRCAIVRLEPIGAE</sequence>
<dbReference type="eggNOG" id="ENOG502SHG4">
    <property type="taxonomic scope" value="Eukaryota"/>
</dbReference>
<feature type="compositionally biased region" description="Low complexity" evidence="1">
    <location>
        <begin position="91"/>
        <end position="107"/>
    </location>
</feature>
<feature type="region of interest" description="Disordered" evidence="1">
    <location>
        <begin position="238"/>
        <end position="288"/>
    </location>
</feature>
<dbReference type="VEuPathDB" id="TriTrypDB:LMJSD75_060010200"/>
<evidence type="ECO:0000256" key="1">
    <source>
        <dbReference type="SAM" id="MobiDB-lite"/>
    </source>
</evidence>
<gene>
    <name evidence="2" type="ORF">LMJF_06_0450</name>
</gene>
<reference evidence="2 3" key="2">
    <citation type="journal article" date="2011" name="Genome Res.">
        <title>Chromosome and gene copy number variation allow major structural change between species and strains of Leishmania.</title>
        <authorList>
            <person name="Rogers M.B."/>
            <person name="Hilley J.D."/>
            <person name="Dickens N.J."/>
            <person name="Wilkes J."/>
            <person name="Bates P.A."/>
            <person name="Depledge D.P."/>
            <person name="Harris D."/>
            <person name="Her Y."/>
            <person name="Herzyk P."/>
            <person name="Imamura H."/>
            <person name="Otto T.D."/>
            <person name="Sanders M."/>
            <person name="Seeger K."/>
            <person name="Dujardin J.C."/>
            <person name="Berriman M."/>
            <person name="Smith D.F."/>
            <person name="Hertz-Fowler C."/>
            <person name="Mottram J.C."/>
        </authorList>
    </citation>
    <scope>NUCLEOTIDE SEQUENCE [LARGE SCALE GENOMIC DNA]</scope>
    <source>
        <strain evidence="3">MHOM/IL/81/Friedlin</strain>
    </source>
</reference>
<dbReference type="EMBL" id="FR796402">
    <property type="protein sequence ID" value="CAJ02090.1"/>
    <property type="molecule type" value="Genomic_DNA"/>
</dbReference>
<dbReference type="KEGG" id="lma:LMJF_06_0450"/>
<dbReference type="VEuPathDB" id="TriTrypDB:LMJFC_060010500"/>
<organism evidence="2 3">
    <name type="scientific">Leishmania major</name>
    <dbReference type="NCBI Taxonomy" id="5664"/>
    <lineage>
        <taxon>Eukaryota</taxon>
        <taxon>Discoba</taxon>
        <taxon>Euglenozoa</taxon>
        <taxon>Kinetoplastea</taxon>
        <taxon>Metakinetoplastina</taxon>
        <taxon>Trypanosomatida</taxon>
        <taxon>Trypanosomatidae</taxon>
        <taxon>Leishmaniinae</taxon>
        <taxon>Leishmania</taxon>
    </lineage>
</organism>